<gene>
    <name evidence="1" type="ORF">TorRG33x02_325220</name>
</gene>
<protein>
    <submittedName>
        <fullName evidence="1">Uncharacterized protein</fullName>
    </submittedName>
</protein>
<dbReference type="Proteomes" id="UP000237000">
    <property type="component" value="Unassembled WGS sequence"/>
</dbReference>
<evidence type="ECO:0000313" key="1">
    <source>
        <dbReference type="EMBL" id="PON46765.1"/>
    </source>
</evidence>
<name>A0A2P5BDA1_TREOI</name>
<evidence type="ECO:0000313" key="2">
    <source>
        <dbReference type="Proteomes" id="UP000237000"/>
    </source>
</evidence>
<keyword evidence="2" id="KW-1185">Reference proteome</keyword>
<accession>A0A2P5BDA1</accession>
<dbReference type="AlphaFoldDB" id="A0A2P5BDA1"/>
<organism evidence="1 2">
    <name type="scientific">Trema orientale</name>
    <name type="common">Charcoal tree</name>
    <name type="synonym">Celtis orientalis</name>
    <dbReference type="NCBI Taxonomy" id="63057"/>
    <lineage>
        <taxon>Eukaryota</taxon>
        <taxon>Viridiplantae</taxon>
        <taxon>Streptophyta</taxon>
        <taxon>Embryophyta</taxon>
        <taxon>Tracheophyta</taxon>
        <taxon>Spermatophyta</taxon>
        <taxon>Magnoliopsida</taxon>
        <taxon>eudicotyledons</taxon>
        <taxon>Gunneridae</taxon>
        <taxon>Pentapetalae</taxon>
        <taxon>rosids</taxon>
        <taxon>fabids</taxon>
        <taxon>Rosales</taxon>
        <taxon>Cannabaceae</taxon>
        <taxon>Trema</taxon>
    </lineage>
</organism>
<comment type="caution">
    <text evidence="1">The sequence shown here is derived from an EMBL/GenBank/DDBJ whole genome shotgun (WGS) entry which is preliminary data.</text>
</comment>
<dbReference type="EMBL" id="JXTC01000548">
    <property type="protein sequence ID" value="PON46765.1"/>
    <property type="molecule type" value="Genomic_DNA"/>
</dbReference>
<reference evidence="2" key="1">
    <citation type="submission" date="2016-06" db="EMBL/GenBank/DDBJ databases">
        <title>Parallel loss of symbiosis genes in relatives of nitrogen-fixing non-legume Parasponia.</title>
        <authorList>
            <person name="Van Velzen R."/>
            <person name="Holmer R."/>
            <person name="Bu F."/>
            <person name="Rutten L."/>
            <person name="Van Zeijl A."/>
            <person name="Liu W."/>
            <person name="Santuari L."/>
            <person name="Cao Q."/>
            <person name="Sharma T."/>
            <person name="Shen D."/>
            <person name="Roswanjaya Y."/>
            <person name="Wardhani T."/>
            <person name="Kalhor M.S."/>
            <person name="Jansen J."/>
            <person name="Van den Hoogen J."/>
            <person name="Gungor B."/>
            <person name="Hartog M."/>
            <person name="Hontelez J."/>
            <person name="Verver J."/>
            <person name="Yang W.-C."/>
            <person name="Schijlen E."/>
            <person name="Repin R."/>
            <person name="Schilthuizen M."/>
            <person name="Schranz E."/>
            <person name="Heidstra R."/>
            <person name="Miyata K."/>
            <person name="Fedorova E."/>
            <person name="Kohlen W."/>
            <person name="Bisseling T."/>
            <person name="Smit S."/>
            <person name="Geurts R."/>
        </authorList>
    </citation>
    <scope>NUCLEOTIDE SEQUENCE [LARGE SCALE GENOMIC DNA]</scope>
    <source>
        <strain evidence="2">cv. RG33-2</strain>
    </source>
</reference>
<sequence>MSRLGATHRRHHRFVEESACKRVLSPRKLSPCALCLSRHKGRDLGVCLQNVYVTVSKNHLRRATGTSQR</sequence>
<proteinExistence type="predicted"/>
<dbReference type="InParanoid" id="A0A2P5BDA1"/>